<dbReference type="AlphaFoldDB" id="U5ETL2"/>
<dbReference type="GO" id="GO:0004392">
    <property type="term" value="F:heme oxygenase (decyclizing) activity"/>
    <property type="evidence" value="ECO:0007669"/>
    <property type="project" value="InterPro"/>
</dbReference>
<evidence type="ECO:0000313" key="7">
    <source>
        <dbReference type="EMBL" id="JAB57143.1"/>
    </source>
</evidence>
<evidence type="ECO:0000256" key="2">
    <source>
        <dbReference type="ARBA" id="ARBA00022723"/>
    </source>
</evidence>
<evidence type="ECO:0000256" key="1">
    <source>
        <dbReference type="ARBA" id="ARBA00022617"/>
    </source>
</evidence>
<dbReference type="CDD" id="cd19165">
    <property type="entry name" value="HemeO"/>
    <property type="match status" value="1"/>
</dbReference>
<dbReference type="Gene3D" id="1.20.910.10">
    <property type="entry name" value="Heme oxygenase-like"/>
    <property type="match status" value="1"/>
</dbReference>
<keyword evidence="3 5" id="KW-0408">Iron</keyword>
<evidence type="ECO:0000256" key="3">
    <source>
        <dbReference type="ARBA" id="ARBA00023004"/>
    </source>
</evidence>
<keyword evidence="2 5" id="KW-0479">Metal-binding</keyword>
<dbReference type="Pfam" id="PF01126">
    <property type="entry name" value="Heme_oxygenase"/>
    <property type="match status" value="1"/>
</dbReference>
<protein>
    <submittedName>
        <fullName evidence="7">Putative heme oxygenase 1 heme oxygenase 1</fullName>
    </submittedName>
</protein>
<keyword evidence="6" id="KW-0472">Membrane</keyword>
<dbReference type="PANTHER" id="PTHR10720">
    <property type="entry name" value="HEME OXYGENASE"/>
    <property type="match status" value="1"/>
</dbReference>
<dbReference type="InterPro" id="IPR016084">
    <property type="entry name" value="Haem_Oase-like_multi-hlx"/>
</dbReference>
<organism evidence="7">
    <name type="scientific">Corethrella appendiculata</name>
    <dbReference type="NCBI Taxonomy" id="1370023"/>
    <lineage>
        <taxon>Eukaryota</taxon>
        <taxon>Metazoa</taxon>
        <taxon>Ecdysozoa</taxon>
        <taxon>Arthropoda</taxon>
        <taxon>Hexapoda</taxon>
        <taxon>Insecta</taxon>
        <taxon>Pterygota</taxon>
        <taxon>Neoptera</taxon>
        <taxon>Endopterygota</taxon>
        <taxon>Diptera</taxon>
        <taxon>Nematocera</taxon>
        <taxon>Culicoidea</taxon>
        <taxon>Chaoboridae</taxon>
        <taxon>Corethrella</taxon>
    </lineage>
</organism>
<feature type="transmembrane region" description="Helical" evidence="6">
    <location>
        <begin position="220"/>
        <end position="241"/>
    </location>
</feature>
<evidence type="ECO:0000256" key="4">
    <source>
        <dbReference type="PIRSR" id="PIRSR000343-1"/>
    </source>
</evidence>
<feature type="non-terminal residue" evidence="7">
    <location>
        <position position="1"/>
    </location>
</feature>
<evidence type="ECO:0000256" key="5">
    <source>
        <dbReference type="PIRSR" id="PIRSR000343-2"/>
    </source>
</evidence>
<feature type="binding site" description="axial binding residue" evidence="5">
    <location>
        <position position="18"/>
    </location>
    <ligand>
        <name>heme b</name>
        <dbReference type="ChEBI" id="CHEBI:60344"/>
    </ligand>
    <ligandPart>
        <name>Fe</name>
        <dbReference type="ChEBI" id="CHEBI:18248"/>
    </ligandPart>
</feature>
<proteinExistence type="evidence at transcript level"/>
<sequence length="270" mass="31647">ENNQRFTKQLRLATKNIHKISDTFVNAKLTFALSDNEVWADGLLVFHEIFVFLEENVPETILPTEFHRKQQFEEDLNYFLGDDWRHYYQPRKAVYYYLKHLEEVKARDPNLLIAYVYHLYMGLLSGGQILSKKRSLLAKLNPFSSDSDESKKGGQAVTTYENVTIAELKFRMRAIVDELGEKLDEQTKNDIIAESHKVFELNNTLIQTVEGVSRVTKTKFLSILLILLVLILYFFDFFQYLGINNRSILLLLLFLYLCILYVKAYFNRSS</sequence>
<feature type="binding site" evidence="4">
    <location>
        <position position="173"/>
    </location>
    <ligand>
        <name>heme b</name>
        <dbReference type="ChEBI" id="CHEBI:60344"/>
    </ligand>
</feature>
<dbReference type="InterPro" id="IPR002051">
    <property type="entry name" value="Haem_Oase"/>
</dbReference>
<keyword evidence="1 4" id="KW-0349">Heme</keyword>
<keyword evidence="6" id="KW-0812">Transmembrane</keyword>
<feature type="binding site" evidence="4">
    <location>
        <position position="11"/>
    </location>
    <ligand>
        <name>heme b</name>
        <dbReference type="ChEBI" id="CHEBI:60344"/>
    </ligand>
</feature>
<feature type="transmembrane region" description="Helical" evidence="6">
    <location>
        <begin position="247"/>
        <end position="266"/>
    </location>
</feature>
<reference evidence="7" key="1">
    <citation type="journal article" date="2014" name="Insect Biochem. Mol. Biol.">
        <title>An insight into the sialome of the frog biting fly, Corethrella appendiculata.</title>
        <authorList>
            <person name="Ribeiro J.M.C."/>
            <person name="Chagas A.C."/>
            <person name="Pham V.M."/>
            <person name="Lounibos L.P."/>
            <person name="Calvo E."/>
        </authorList>
    </citation>
    <scope>NUCLEOTIDE SEQUENCE</scope>
    <source>
        <tissue evidence="7">Salivary glands</tissue>
    </source>
</reference>
<name>U5ETL2_9DIPT</name>
<dbReference type="GO" id="GO:0046872">
    <property type="term" value="F:metal ion binding"/>
    <property type="evidence" value="ECO:0007669"/>
    <property type="project" value="UniProtKB-KW"/>
</dbReference>
<dbReference type="PIRSF" id="PIRSF000343">
    <property type="entry name" value="Haem_Oase"/>
    <property type="match status" value="1"/>
</dbReference>
<dbReference type="SUPFAM" id="SSF48613">
    <property type="entry name" value="Heme oxygenase-like"/>
    <property type="match status" value="1"/>
</dbReference>
<accession>U5ETL2</accession>
<keyword evidence="6" id="KW-1133">Transmembrane helix</keyword>
<dbReference type="InterPro" id="IPR016053">
    <property type="entry name" value="Haem_Oase-like"/>
</dbReference>
<feature type="binding site" evidence="4">
    <location>
        <position position="117"/>
    </location>
    <ligand>
        <name>heme b</name>
        <dbReference type="ChEBI" id="CHEBI:60344"/>
    </ligand>
</feature>
<evidence type="ECO:0000256" key="6">
    <source>
        <dbReference type="SAM" id="Phobius"/>
    </source>
</evidence>
<dbReference type="GO" id="GO:0006788">
    <property type="term" value="P:heme oxidation"/>
    <property type="evidence" value="ECO:0007669"/>
    <property type="project" value="InterPro"/>
</dbReference>
<dbReference type="EMBL" id="GANO01002728">
    <property type="protein sequence ID" value="JAB57143.1"/>
    <property type="molecule type" value="mRNA"/>
</dbReference>
<dbReference type="PANTHER" id="PTHR10720:SF0">
    <property type="entry name" value="HEME OXYGENASE"/>
    <property type="match status" value="1"/>
</dbReference>